<reference evidence="2 3" key="1">
    <citation type="journal article" date="2018" name="Nat. Ecol. Evol.">
        <title>Genomic signatures of mitonuclear coevolution across populations of Tigriopus californicus.</title>
        <authorList>
            <person name="Barreto F.S."/>
            <person name="Watson E.T."/>
            <person name="Lima T.G."/>
            <person name="Willett C.S."/>
            <person name="Edmands S."/>
            <person name="Li W."/>
            <person name="Burton R.S."/>
        </authorList>
    </citation>
    <scope>NUCLEOTIDE SEQUENCE [LARGE SCALE GENOMIC DNA]</scope>
    <source>
        <strain evidence="2 3">San Diego</strain>
    </source>
</reference>
<name>A0A553PH20_TIGCA</name>
<gene>
    <name evidence="2" type="ORF">TCAL_15916</name>
</gene>
<dbReference type="InterPro" id="IPR015915">
    <property type="entry name" value="Kelch-typ_b-propeller"/>
</dbReference>
<proteinExistence type="predicted"/>
<dbReference type="Gene3D" id="2.120.10.80">
    <property type="entry name" value="Kelch-type beta propeller"/>
    <property type="match status" value="1"/>
</dbReference>
<evidence type="ECO:0000313" key="2">
    <source>
        <dbReference type="EMBL" id="TRY76983.1"/>
    </source>
</evidence>
<dbReference type="AlphaFoldDB" id="A0A553PH20"/>
<keyword evidence="3" id="KW-1185">Reference proteome</keyword>
<comment type="caution">
    <text evidence="2">The sequence shown here is derived from an EMBL/GenBank/DDBJ whole genome shotgun (WGS) entry which is preliminary data.</text>
</comment>
<protein>
    <submittedName>
        <fullName evidence="2">Uncharacterized protein</fullName>
    </submittedName>
</protein>
<feature type="compositionally biased region" description="Basic and acidic residues" evidence="1">
    <location>
        <begin position="258"/>
        <end position="270"/>
    </location>
</feature>
<evidence type="ECO:0000313" key="3">
    <source>
        <dbReference type="Proteomes" id="UP000318571"/>
    </source>
</evidence>
<accession>A0A553PH20</accession>
<sequence length="283" mass="31459">MITKTDVTLLDFKNQKYCPHPPQLPSPIYGAPSLLVGNKLWLLGGFDGSNRVNMHITEFDFKTLTWGSAGEFPEKWTDFTSAQIRDSWVFVMGGRRGSDFASARTMVIFANGTQVDGPSLPIGAYGPCGGGLDEDHIILVGGIFEGNGKETHILHWPSQQWERKADTSRRTYSAACERFTNKHGQISFMVVASTSDKPYIYTWATDTWHFGEAFATSLYKSFLFDFDGKLYTSGGSLPTWNQDVVADIFAFNPENERNMESIPNRSEDAKAGAFDPQSTSGNF</sequence>
<feature type="region of interest" description="Disordered" evidence="1">
    <location>
        <begin position="258"/>
        <end position="283"/>
    </location>
</feature>
<dbReference type="SUPFAM" id="SSF117281">
    <property type="entry name" value="Kelch motif"/>
    <property type="match status" value="1"/>
</dbReference>
<dbReference type="EMBL" id="VCGU01000004">
    <property type="protein sequence ID" value="TRY76983.1"/>
    <property type="molecule type" value="Genomic_DNA"/>
</dbReference>
<organism evidence="2 3">
    <name type="scientific">Tigriopus californicus</name>
    <name type="common">Marine copepod</name>
    <dbReference type="NCBI Taxonomy" id="6832"/>
    <lineage>
        <taxon>Eukaryota</taxon>
        <taxon>Metazoa</taxon>
        <taxon>Ecdysozoa</taxon>
        <taxon>Arthropoda</taxon>
        <taxon>Crustacea</taxon>
        <taxon>Multicrustacea</taxon>
        <taxon>Hexanauplia</taxon>
        <taxon>Copepoda</taxon>
        <taxon>Harpacticoida</taxon>
        <taxon>Harpacticidae</taxon>
        <taxon>Tigriopus</taxon>
    </lineage>
</organism>
<dbReference type="Proteomes" id="UP000318571">
    <property type="component" value="Chromosome 5"/>
</dbReference>
<evidence type="ECO:0000256" key="1">
    <source>
        <dbReference type="SAM" id="MobiDB-lite"/>
    </source>
</evidence>